<dbReference type="AlphaFoldDB" id="A0A5M3M9B1"/>
<dbReference type="KEGG" id="cput:CONPUDRAFT_85381"/>
<evidence type="ECO:0000256" key="2">
    <source>
        <dbReference type="SAM" id="Phobius"/>
    </source>
</evidence>
<accession>A0A5M3M9B1</accession>
<protein>
    <submittedName>
        <fullName evidence="4">Uncharacterized protein</fullName>
    </submittedName>
</protein>
<keyword evidence="2" id="KW-1133">Transmembrane helix</keyword>
<keyword evidence="3" id="KW-0732">Signal</keyword>
<dbReference type="EMBL" id="JH711588">
    <property type="protein sequence ID" value="EIW75693.1"/>
    <property type="molecule type" value="Genomic_DNA"/>
</dbReference>
<reference evidence="5" key="1">
    <citation type="journal article" date="2012" name="Science">
        <title>The Paleozoic origin of enzymatic lignin decomposition reconstructed from 31 fungal genomes.</title>
        <authorList>
            <person name="Floudas D."/>
            <person name="Binder M."/>
            <person name="Riley R."/>
            <person name="Barry K."/>
            <person name="Blanchette R.A."/>
            <person name="Henrissat B."/>
            <person name="Martinez A.T."/>
            <person name="Otillar R."/>
            <person name="Spatafora J.W."/>
            <person name="Yadav J.S."/>
            <person name="Aerts A."/>
            <person name="Benoit I."/>
            <person name="Boyd A."/>
            <person name="Carlson A."/>
            <person name="Copeland A."/>
            <person name="Coutinho P.M."/>
            <person name="de Vries R.P."/>
            <person name="Ferreira P."/>
            <person name="Findley K."/>
            <person name="Foster B."/>
            <person name="Gaskell J."/>
            <person name="Glotzer D."/>
            <person name="Gorecki P."/>
            <person name="Heitman J."/>
            <person name="Hesse C."/>
            <person name="Hori C."/>
            <person name="Igarashi K."/>
            <person name="Jurgens J.A."/>
            <person name="Kallen N."/>
            <person name="Kersten P."/>
            <person name="Kohler A."/>
            <person name="Kuees U."/>
            <person name="Kumar T.K.A."/>
            <person name="Kuo A."/>
            <person name="LaButti K."/>
            <person name="Larrondo L.F."/>
            <person name="Lindquist E."/>
            <person name="Ling A."/>
            <person name="Lombard V."/>
            <person name="Lucas S."/>
            <person name="Lundell T."/>
            <person name="Martin R."/>
            <person name="McLaughlin D.J."/>
            <person name="Morgenstern I."/>
            <person name="Morin E."/>
            <person name="Murat C."/>
            <person name="Nagy L.G."/>
            <person name="Nolan M."/>
            <person name="Ohm R.A."/>
            <person name="Patyshakuliyeva A."/>
            <person name="Rokas A."/>
            <person name="Ruiz-Duenas F.J."/>
            <person name="Sabat G."/>
            <person name="Salamov A."/>
            <person name="Samejima M."/>
            <person name="Schmutz J."/>
            <person name="Slot J.C."/>
            <person name="St John F."/>
            <person name="Stenlid J."/>
            <person name="Sun H."/>
            <person name="Sun S."/>
            <person name="Syed K."/>
            <person name="Tsang A."/>
            <person name="Wiebenga A."/>
            <person name="Young D."/>
            <person name="Pisabarro A."/>
            <person name="Eastwood D.C."/>
            <person name="Martin F."/>
            <person name="Cullen D."/>
            <person name="Grigoriev I.V."/>
            <person name="Hibbett D.S."/>
        </authorList>
    </citation>
    <scope>NUCLEOTIDE SEQUENCE [LARGE SCALE GENOMIC DNA]</scope>
    <source>
        <strain evidence="5">RWD-64-598 SS2</strain>
    </source>
</reference>
<keyword evidence="2" id="KW-0812">Transmembrane</keyword>
<evidence type="ECO:0000313" key="5">
    <source>
        <dbReference type="Proteomes" id="UP000053558"/>
    </source>
</evidence>
<evidence type="ECO:0000256" key="3">
    <source>
        <dbReference type="SAM" id="SignalP"/>
    </source>
</evidence>
<dbReference type="GeneID" id="19210939"/>
<name>A0A5M3M9B1_CONPW</name>
<feature type="region of interest" description="Disordered" evidence="1">
    <location>
        <begin position="49"/>
        <end position="88"/>
    </location>
</feature>
<feature type="signal peptide" evidence="3">
    <location>
        <begin position="1"/>
        <end position="28"/>
    </location>
</feature>
<feature type="chain" id="PRO_5024368050" evidence="3">
    <location>
        <begin position="29"/>
        <end position="301"/>
    </location>
</feature>
<gene>
    <name evidence="4" type="ORF">CONPUDRAFT_85381</name>
</gene>
<feature type="transmembrane region" description="Helical" evidence="2">
    <location>
        <begin position="245"/>
        <end position="270"/>
    </location>
</feature>
<dbReference type="RefSeq" id="XP_007774379.1">
    <property type="nucleotide sequence ID" value="XM_007776189.1"/>
</dbReference>
<feature type="transmembrane region" description="Helical" evidence="2">
    <location>
        <begin position="277"/>
        <end position="299"/>
    </location>
</feature>
<keyword evidence="5" id="KW-1185">Reference proteome</keyword>
<dbReference type="Proteomes" id="UP000053558">
    <property type="component" value="Unassembled WGS sequence"/>
</dbReference>
<proteinExistence type="predicted"/>
<evidence type="ECO:0000256" key="1">
    <source>
        <dbReference type="SAM" id="MobiDB-lite"/>
    </source>
</evidence>
<keyword evidence="2" id="KW-0472">Membrane</keyword>
<comment type="caution">
    <text evidence="4">The sequence shown here is derived from an EMBL/GenBank/DDBJ whole genome shotgun (WGS) entry which is preliminary data.</text>
</comment>
<dbReference type="OrthoDB" id="3254394at2759"/>
<organism evidence="4 5">
    <name type="scientific">Coniophora puteana (strain RWD-64-598)</name>
    <name type="common">Brown rot fungus</name>
    <dbReference type="NCBI Taxonomy" id="741705"/>
    <lineage>
        <taxon>Eukaryota</taxon>
        <taxon>Fungi</taxon>
        <taxon>Dikarya</taxon>
        <taxon>Basidiomycota</taxon>
        <taxon>Agaricomycotina</taxon>
        <taxon>Agaricomycetes</taxon>
        <taxon>Agaricomycetidae</taxon>
        <taxon>Boletales</taxon>
        <taxon>Coniophorineae</taxon>
        <taxon>Coniophoraceae</taxon>
        <taxon>Coniophora</taxon>
    </lineage>
</organism>
<sequence>MRSFAISLICTSVLGLLSGAMPVKPVDGSLPVVPPSNASLPANASLPVPPKNGSFPAPPVNGSFPIPPKNGSFPAPPKNGSFPAPPVNGSLPAVPANTSASASAGAGGLLGDLPLATVIASLDARSANASAGNASQSIEVVWTEMWTEVAPLAQSLLYVNKQNGTADVIKPILGKIIAPLNATLNQLVNFQHLGLSVDTLLTAVGGVEKLTVGGLAGIVGGDLSILFKALGAVTTNAASDITADLVPIVTSVGILVGQILTVVLSLVTGLLASLGPILVDVGGVLNSLGLGPIFAALGIKL</sequence>
<evidence type="ECO:0000313" key="4">
    <source>
        <dbReference type="EMBL" id="EIW75693.1"/>
    </source>
</evidence>